<dbReference type="InterPro" id="IPR001647">
    <property type="entry name" value="HTH_TetR"/>
</dbReference>
<gene>
    <name evidence="7" type="ORF">ACFPUY_04565</name>
</gene>
<evidence type="ECO:0000256" key="4">
    <source>
        <dbReference type="PROSITE-ProRule" id="PRU00335"/>
    </source>
</evidence>
<evidence type="ECO:0000256" key="2">
    <source>
        <dbReference type="ARBA" id="ARBA00023125"/>
    </source>
</evidence>
<keyword evidence="2 4" id="KW-0238">DNA-binding</keyword>
<keyword evidence="1" id="KW-0805">Transcription regulation</keyword>
<evidence type="ECO:0000313" key="8">
    <source>
        <dbReference type="Proteomes" id="UP001596096"/>
    </source>
</evidence>
<feature type="domain" description="HTH tetR-type" evidence="6">
    <location>
        <begin position="8"/>
        <end position="68"/>
    </location>
</feature>
<dbReference type="PANTHER" id="PTHR47506">
    <property type="entry name" value="TRANSCRIPTIONAL REGULATORY PROTEIN"/>
    <property type="match status" value="1"/>
</dbReference>
<protein>
    <submittedName>
        <fullName evidence="7">TetR/AcrR family transcriptional regulator</fullName>
    </submittedName>
</protein>
<feature type="DNA-binding region" description="H-T-H motif" evidence="4">
    <location>
        <begin position="31"/>
        <end position="50"/>
    </location>
</feature>
<dbReference type="RefSeq" id="WP_219550378.1">
    <property type="nucleotide sequence ID" value="NZ_JAHKRN010000058.1"/>
</dbReference>
<dbReference type="Pfam" id="PF00440">
    <property type="entry name" value="TetR_N"/>
    <property type="match status" value="1"/>
</dbReference>
<evidence type="ECO:0000313" key="7">
    <source>
        <dbReference type="EMBL" id="MFC5814343.1"/>
    </source>
</evidence>
<dbReference type="InterPro" id="IPR039538">
    <property type="entry name" value="BetI_C"/>
</dbReference>
<feature type="compositionally biased region" description="Basic and acidic residues" evidence="5">
    <location>
        <begin position="209"/>
        <end position="224"/>
    </location>
</feature>
<dbReference type="PROSITE" id="PS50977">
    <property type="entry name" value="HTH_TETR_2"/>
    <property type="match status" value="1"/>
</dbReference>
<evidence type="ECO:0000256" key="1">
    <source>
        <dbReference type="ARBA" id="ARBA00023015"/>
    </source>
</evidence>
<reference evidence="8" key="1">
    <citation type="journal article" date="2019" name="Int. J. Syst. Evol. Microbiol.">
        <title>The Global Catalogue of Microorganisms (GCM) 10K type strain sequencing project: providing services to taxonomists for standard genome sequencing and annotation.</title>
        <authorList>
            <consortium name="The Broad Institute Genomics Platform"/>
            <consortium name="The Broad Institute Genome Sequencing Center for Infectious Disease"/>
            <person name="Wu L."/>
            <person name="Ma J."/>
        </authorList>
    </citation>
    <scope>NUCLEOTIDE SEQUENCE [LARGE SCALE GENOMIC DNA]</scope>
    <source>
        <strain evidence="8">CGMCC 4.7106</strain>
    </source>
</reference>
<evidence type="ECO:0000256" key="3">
    <source>
        <dbReference type="ARBA" id="ARBA00023163"/>
    </source>
</evidence>
<keyword evidence="8" id="KW-1185">Reference proteome</keyword>
<proteinExistence type="predicted"/>
<evidence type="ECO:0000256" key="5">
    <source>
        <dbReference type="SAM" id="MobiDB-lite"/>
    </source>
</evidence>
<name>A0ABW1BNV2_9ACTN</name>
<comment type="caution">
    <text evidence="7">The sequence shown here is derived from an EMBL/GenBank/DDBJ whole genome shotgun (WGS) entry which is preliminary data.</text>
</comment>
<accession>A0ABW1BNV2</accession>
<dbReference type="Pfam" id="PF13977">
    <property type="entry name" value="TetR_C_6"/>
    <property type="match status" value="1"/>
</dbReference>
<dbReference type="EMBL" id="JBHSNW010000002">
    <property type="protein sequence ID" value="MFC5814343.1"/>
    <property type="molecule type" value="Genomic_DNA"/>
</dbReference>
<dbReference type="PANTHER" id="PTHR47506:SF1">
    <property type="entry name" value="HTH-TYPE TRANSCRIPTIONAL REGULATOR YJDC"/>
    <property type="match status" value="1"/>
</dbReference>
<keyword evidence="3" id="KW-0804">Transcription</keyword>
<sequence length="224" mass="24117">MPKLTDHGERRAQIAEALLRIAGSRGLHAVTMRSVAAEAGFAVAVVQYYFESKEKLLLFALQHLAQRVGERVRERLAEAGSNASPLRVVEAVLAQAVPADEESRIFHLVYTAYAVLSVTDPALAAQPFLDAPDQMQTFVADRLREARDAAEVAADLDPETEAAGLLAMSAGLGTSVLLGQRSAEQALDILRYHLARIAPPDIPNADTARAAHEPNAGHREARPT</sequence>
<dbReference type="Proteomes" id="UP001596096">
    <property type="component" value="Unassembled WGS sequence"/>
</dbReference>
<evidence type="ECO:0000259" key="6">
    <source>
        <dbReference type="PROSITE" id="PS50977"/>
    </source>
</evidence>
<organism evidence="7 8">
    <name type="scientific">Nonomuraea harbinensis</name>
    <dbReference type="NCBI Taxonomy" id="1286938"/>
    <lineage>
        <taxon>Bacteria</taxon>
        <taxon>Bacillati</taxon>
        <taxon>Actinomycetota</taxon>
        <taxon>Actinomycetes</taxon>
        <taxon>Streptosporangiales</taxon>
        <taxon>Streptosporangiaceae</taxon>
        <taxon>Nonomuraea</taxon>
    </lineage>
</organism>
<feature type="region of interest" description="Disordered" evidence="5">
    <location>
        <begin position="202"/>
        <end position="224"/>
    </location>
</feature>